<dbReference type="Gramene" id="TVU40324">
    <property type="protein sequence ID" value="TVU40324"/>
    <property type="gene ID" value="EJB05_13782"/>
</dbReference>
<dbReference type="GO" id="GO:0051225">
    <property type="term" value="P:spindle assembly"/>
    <property type="evidence" value="ECO:0007669"/>
    <property type="project" value="TreeGrafter"/>
</dbReference>
<feature type="non-terminal residue" evidence="4">
    <location>
        <position position="1"/>
    </location>
</feature>
<feature type="chain" id="PRO_5023856855" evidence="3">
    <location>
        <begin position="17"/>
        <end position="718"/>
    </location>
</feature>
<feature type="signal peptide" evidence="3">
    <location>
        <begin position="1"/>
        <end position="16"/>
    </location>
</feature>
<proteinExistence type="inferred from homology"/>
<dbReference type="InterPro" id="IPR007573">
    <property type="entry name" value="QWRF"/>
</dbReference>
<feature type="region of interest" description="Disordered" evidence="2">
    <location>
        <begin position="357"/>
        <end position="401"/>
    </location>
</feature>
<organism evidence="4 5">
    <name type="scientific">Eragrostis curvula</name>
    <name type="common">weeping love grass</name>
    <dbReference type="NCBI Taxonomy" id="38414"/>
    <lineage>
        <taxon>Eukaryota</taxon>
        <taxon>Viridiplantae</taxon>
        <taxon>Streptophyta</taxon>
        <taxon>Embryophyta</taxon>
        <taxon>Tracheophyta</taxon>
        <taxon>Spermatophyta</taxon>
        <taxon>Magnoliopsida</taxon>
        <taxon>Liliopsida</taxon>
        <taxon>Poales</taxon>
        <taxon>Poaceae</taxon>
        <taxon>PACMAD clade</taxon>
        <taxon>Chloridoideae</taxon>
        <taxon>Eragrostideae</taxon>
        <taxon>Eragrostidinae</taxon>
        <taxon>Eragrostis</taxon>
    </lineage>
</organism>
<evidence type="ECO:0000256" key="3">
    <source>
        <dbReference type="SAM" id="SignalP"/>
    </source>
</evidence>
<feature type="compositionally biased region" description="Polar residues" evidence="2">
    <location>
        <begin position="370"/>
        <end position="398"/>
    </location>
</feature>
<evidence type="ECO:0000256" key="1">
    <source>
        <dbReference type="ARBA" id="ARBA00010016"/>
    </source>
</evidence>
<dbReference type="PANTHER" id="PTHR31807">
    <property type="entry name" value="AUGMIN FAMILY MEMBER"/>
    <property type="match status" value="1"/>
</dbReference>
<comment type="caution">
    <text evidence="4">The sequence shown here is derived from an EMBL/GenBank/DDBJ whole genome shotgun (WGS) entry which is preliminary data.</text>
</comment>
<evidence type="ECO:0000256" key="2">
    <source>
        <dbReference type="SAM" id="MobiDB-lite"/>
    </source>
</evidence>
<dbReference type="GO" id="GO:0005880">
    <property type="term" value="C:nuclear microtubule"/>
    <property type="evidence" value="ECO:0007669"/>
    <property type="project" value="TreeGrafter"/>
</dbReference>
<reference evidence="4 5" key="1">
    <citation type="journal article" date="2019" name="Sci. Rep.">
        <title>A high-quality genome of Eragrostis curvula grass provides insights into Poaceae evolution and supports new strategies to enhance forage quality.</title>
        <authorList>
            <person name="Carballo J."/>
            <person name="Santos B.A.C.M."/>
            <person name="Zappacosta D."/>
            <person name="Garbus I."/>
            <person name="Selva J.P."/>
            <person name="Gallo C.A."/>
            <person name="Diaz A."/>
            <person name="Albertini E."/>
            <person name="Caccamo M."/>
            <person name="Echenique V."/>
        </authorList>
    </citation>
    <scope>NUCLEOTIDE SEQUENCE [LARGE SCALE GENOMIC DNA]</scope>
    <source>
        <strain evidence="5">cv. Victoria</strain>
        <tissue evidence="4">Leaf</tissue>
    </source>
</reference>
<gene>
    <name evidence="4" type="ORF">EJB05_13782</name>
</gene>
<dbReference type="OrthoDB" id="663033at2759"/>
<feature type="region of interest" description="Disordered" evidence="2">
    <location>
        <begin position="428"/>
        <end position="447"/>
    </location>
</feature>
<comment type="similarity">
    <text evidence="1">Belongs to the QWRF family.</text>
</comment>
<evidence type="ECO:0000313" key="4">
    <source>
        <dbReference type="EMBL" id="TVU40324.1"/>
    </source>
</evidence>
<dbReference type="AlphaFoldDB" id="A0A5J9VY95"/>
<evidence type="ECO:0000313" key="5">
    <source>
        <dbReference type="Proteomes" id="UP000324897"/>
    </source>
</evidence>
<keyword evidence="5" id="KW-1185">Reference proteome</keyword>
<name>A0A5J9VY95_9POAL</name>
<dbReference type="Pfam" id="PF04484">
    <property type="entry name" value="QWRF"/>
    <property type="match status" value="1"/>
</dbReference>
<dbReference type="PANTHER" id="PTHR31807:SF22">
    <property type="entry name" value="OS07G0115600 PROTEIN"/>
    <property type="match status" value="1"/>
</dbReference>
<dbReference type="GO" id="GO:0008017">
    <property type="term" value="F:microtubule binding"/>
    <property type="evidence" value="ECO:0007669"/>
    <property type="project" value="TreeGrafter"/>
</dbReference>
<dbReference type="GO" id="GO:0005737">
    <property type="term" value="C:cytoplasm"/>
    <property type="evidence" value="ECO:0007669"/>
    <property type="project" value="TreeGrafter"/>
</dbReference>
<dbReference type="Proteomes" id="UP000324897">
    <property type="component" value="Chromosome 4"/>
</dbReference>
<keyword evidence="3" id="KW-0732">Signal</keyword>
<protein>
    <submittedName>
        <fullName evidence="4">Uncharacterized protein</fullName>
    </submittedName>
</protein>
<sequence length="718" mass="76991">MAAMAALLVLTGVAEALLQEAMQGTLRKKMRCLEAAFFRVQVRDSTLVTVTTGTTVVAEGAGLGEVSVLVVPEALVSSVVAMRAAQDVEAGRLMLQFHQGGMGGPGKAVLSRLLSGAGNLRPRQWRLRIHRQQRLLRPLPMLCFPLGSRVVLMLVDNTLNMCADTVLAENDEVVVEEVLSEEEDDMYGVIANDVRRRGGHEDSDFSSHMQVGEILSFGLMENTVASNTTGDEINDAQAVAHAAADGGTYFTGQAEHQGEERVVADMVAAQGQGAMSKNEAAAERITAVVTMGAHEAADSAPPCLERDVQRGELQAAATQRVTTASSGSSTATTRTLSVAFQSPTYCLDTNKARSVSPAAAAFSPEKKRSSTAATSVRTKVSETGQNTYRWPSSATGTPSCHGAGAVGTRHEFSALDYKRSTAAATSAARPRAFDETPRQARTSTCGTSVLGHGRQRVLRRLAKRLWRRRQAGVRTTPVSEERPALVGHGYPLRPVRLPNLHRRPVAEQAGGQLVQDDGEPFAAAAIQGKTPGATKAEEEHQLKLLYTRQLQWRHANAHAAAVLSSQRKAAEMVYLEEWSSLEKVYANSLSGTAQAPNATVLRLPVSDGAMVDVKALKNDVGSAFDVMQSIGNSTNRQLSKATFFISQEKNADTVAGDASFKLGIQGESCISDVGPTDHGFLRFGLGDKRTYRETYMTTDEPVCALLSEATYKPHQNTT</sequence>
<dbReference type="EMBL" id="RWGY01000007">
    <property type="protein sequence ID" value="TVU40324.1"/>
    <property type="molecule type" value="Genomic_DNA"/>
</dbReference>
<accession>A0A5J9VY95</accession>